<dbReference type="Gene3D" id="2.60.15.10">
    <property type="entry name" value="F0F1 ATP synthase delta/epsilon subunit, N-terminal"/>
    <property type="match status" value="1"/>
</dbReference>
<comment type="similarity">
    <text evidence="2">Belongs to the ATPase epsilon chain family.</text>
</comment>
<comment type="subcellular location">
    <subcellularLocation>
        <location evidence="1">Mitochondrion inner membrane</location>
    </subcellularLocation>
</comment>
<evidence type="ECO:0000256" key="6">
    <source>
        <dbReference type="ARBA" id="ARBA00022946"/>
    </source>
</evidence>
<dbReference type="HAMAP" id="MF_00530">
    <property type="entry name" value="ATP_synth_epsil_bac"/>
    <property type="match status" value="1"/>
</dbReference>
<evidence type="ECO:0000313" key="12">
    <source>
        <dbReference type="Proteomes" id="UP001301350"/>
    </source>
</evidence>
<reference evidence="11 12" key="1">
    <citation type="submission" date="2022-07" db="EMBL/GenBank/DDBJ databases">
        <title>Genome-wide signatures of adaptation to extreme environments.</title>
        <authorList>
            <person name="Cho C.H."/>
            <person name="Yoon H.S."/>
        </authorList>
    </citation>
    <scope>NUCLEOTIDE SEQUENCE [LARGE SCALE GENOMIC DNA]</scope>
    <source>
        <strain evidence="11 12">DBV 063 E5</strain>
    </source>
</reference>
<evidence type="ECO:0000256" key="3">
    <source>
        <dbReference type="ARBA" id="ARBA00022448"/>
    </source>
</evidence>
<dbReference type="Pfam" id="PF02823">
    <property type="entry name" value="ATP-synt_DE_N"/>
    <property type="match status" value="1"/>
</dbReference>
<evidence type="ECO:0000259" key="10">
    <source>
        <dbReference type="Pfam" id="PF02823"/>
    </source>
</evidence>
<keyword evidence="6" id="KW-0809">Transit peptide</keyword>
<evidence type="ECO:0000256" key="1">
    <source>
        <dbReference type="ARBA" id="ARBA00004273"/>
    </source>
</evidence>
<evidence type="ECO:0000313" key="11">
    <source>
        <dbReference type="EMBL" id="KAK4538136.1"/>
    </source>
</evidence>
<dbReference type="GO" id="GO:0005743">
    <property type="term" value="C:mitochondrial inner membrane"/>
    <property type="evidence" value="ECO:0007669"/>
    <property type="project" value="UniProtKB-SubCell"/>
</dbReference>
<sequence length="200" mass="20941">MSRARLGSRLARALSASLTRPTIVSHRVNAAPASALRASLQRSTATAAAAAPEAEAATQDTVNLNFYCPHVIVAHQRPVQSVTVPAASGLMGILPNHVPTVAQMRPGVVSIVGAEGEKEERYFVSSGFTFVHPDRTDICAVEAVRLEDIDEEAVARALAECESQVAAVSGNSPAEQERAAVAQIGVDVYLAMQGALATSR</sequence>
<protein>
    <recommendedName>
        <fullName evidence="10">ATP synthase F1 complex delta/epsilon subunit N-terminal domain-containing protein</fullName>
    </recommendedName>
</protein>
<dbReference type="EMBL" id="JANCYW010000016">
    <property type="protein sequence ID" value="KAK4538136.1"/>
    <property type="molecule type" value="Genomic_DNA"/>
</dbReference>
<dbReference type="PANTHER" id="PTHR13822:SF7">
    <property type="entry name" value="ATP SYNTHASE SUBUNIT DELTA, MITOCHONDRIAL"/>
    <property type="match status" value="1"/>
</dbReference>
<dbReference type="Proteomes" id="UP001301350">
    <property type="component" value="Unassembled WGS sequence"/>
</dbReference>
<evidence type="ECO:0000256" key="4">
    <source>
        <dbReference type="ARBA" id="ARBA00022781"/>
    </source>
</evidence>
<name>A0AAV9J1I5_CYACA</name>
<dbReference type="CDD" id="cd12152">
    <property type="entry name" value="F1-ATPase_delta"/>
    <property type="match status" value="1"/>
</dbReference>
<evidence type="ECO:0000256" key="5">
    <source>
        <dbReference type="ARBA" id="ARBA00022792"/>
    </source>
</evidence>
<gene>
    <name evidence="11" type="ORF">CDCA_CDCA16G4161</name>
</gene>
<keyword evidence="8" id="KW-0496">Mitochondrion</keyword>
<dbReference type="InterPro" id="IPR036771">
    <property type="entry name" value="ATPsynth_dsu/esu_N"/>
</dbReference>
<keyword evidence="4" id="KW-0375">Hydrogen ion transport</keyword>
<dbReference type="AlphaFoldDB" id="A0AAV9J1I5"/>
<accession>A0AAV9J1I5</accession>
<dbReference type="PANTHER" id="PTHR13822">
    <property type="entry name" value="ATP SYNTHASE DELTA/EPSILON CHAIN"/>
    <property type="match status" value="1"/>
</dbReference>
<keyword evidence="9" id="KW-0472">Membrane</keyword>
<keyword evidence="3" id="KW-0813">Transport</keyword>
<feature type="domain" description="ATP synthase F1 complex delta/epsilon subunit N-terminal" evidence="10">
    <location>
        <begin position="69"/>
        <end position="143"/>
    </location>
</feature>
<keyword evidence="12" id="KW-1185">Reference proteome</keyword>
<evidence type="ECO:0000256" key="2">
    <source>
        <dbReference type="ARBA" id="ARBA00005712"/>
    </source>
</evidence>
<evidence type="ECO:0000256" key="9">
    <source>
        <dbReference type="ARBA" id="ARBA00023136"/>
    </source>
</evidence>
<comment type="caution">
    <text evidence="11">The sequence shown here is derived from an EMBL/GenBank/DDBJ whole genome shotgun (WGS) entry which is preliminary data.</text>
</comment>
<dbReference type="InterPro" id="IPR020546">
    <property type="entry name" value="ATP_synth_F1_dsu/esu_N"/>
</dbReference>
<keyword evidence="5" id="KW-0999">Mitochondrion inner membrane</keyword>
<proteinExistence type="inferred from homology"/>
<organism evidence="11 12">
    <name type="scientific">Cyanidium caldarium</name>
    <name type="common">Red alga</name>
    <dbReference type="NCBI Taxonomy" id="2771"/>
    <lineage>
        <taxon>Eukaryota</taxon>
        <taxon>Rhodophyta</taxon>
        <taxon>Bangiophyceae</taxon>
        <taxon>Cyanidiales</taxon>
        <taxon>Cyanidiaceae</taxon>
        <taxon>Cyanidium</taxon>
    </lineage>
</organism>
<dbReference type="GO" id="GO:0046933">
    <property type="term" value="F:proton-transporting ATP synthase activity, rotational mechanism"/>
    <property type="evidence" value="ECO:0007669"/>
    <property type="project" value="InterPro"/>
</dbReference>
<evidence type="ECO:0000256" key="7">
    <source>
        <dbReference type="ARBA" id="ARBA00023065"/>
    </source>
</evidence>
<dbReference type="NCBIfam" id="TIGR01216">
    <property type="entry name" value="ATP_synt_epsi"/>
    <property type="match status" value="1"/>
</dbReference>
<evidence type="ECO:0000256" key="8">
    <source>
        <dbReference type="ARBA" id="ARBA00023128"/>
    </source>
</evidence>
<keyword evidence="7" id="KW-0406">Ion transport</keyword>
<dbReference type="SUPFAM" id="SSF51344">
    <property type="entry name" value="Epsilon subunit of F1F0-ATP synthase N-terminal domain"/>
    <property type="match status" value="1"/>
</dbReference>
<dbReference type="InterPro" id="IPR001469">
    <property type="entry name" value="ATP_synth_F1_dsu/esu"/>
</dbReference>
<dbReference type="GO" id="GO:0045259">
    <property type="term" value="C:proton-transporting ATP synthase complex"/>
    <property type="evidence" value="ECO:0007669"/>
    <property type="project" value="InterPro"/>
</dbReference>